<keyword evidence="5" id="KW-1185">Reference proteome</keyword>
<feature type="domain" description="YTH" evidence="3">
    <location>
        <begin position="423"/>
        <end position="564"/>
    </location>
</feature>
<dbReference type="GO" id="GO:0003729">
    <property type="term" value="F:mRNA binding"/>
    <property type="evidence" value="ECO:0007669"/>
    <property type="project" value="UniProtKB-UniRule"/>
</dbReference>
<accession>A0AAD5P469</accession>
<keyword evidence="1" id="KW-0694">RNA-binding</keyword>
<dbReference type="InterPro" id="IPR007275">
    <property type="entry name" value="YTH_domain"/>
</dbReference>
<protein>
    <recommendedName>
        <fullName evidence="1">YTH domain-containing family protein</fullName>
    </recommendedName>
</protein>
<feature type="region of interest" description="Disordered" evidence="2">
    <location>
        <begin position="363"/>
        <end position="383"/>
    </location>
</feature>
<gene>
    <name evidence="4" type="ORF">LWI28_025326</name>
</gene>
<dbReference type="AlphaFoldDB" id="A0AAD5P469"/>
<organism evidence="4 5">
    <name type="scientific">Acer negundo</name>
    <name type="common">Box elder</name>
    <dbReference type="NCBI Taxonomy" id="4023"/>
    <lineage>
        <taxon>Eukaryota</taxon>
        <taxon>Viridiplantae</taxon>
        <taxon>Streptophyta</taxon>
        <taxon>Embryophyta</taxon>
        <taxon>Tracheophyta</taxon>
        <taxon>Spermatophyta</taxon>
        <taxon>Magnoliopsida</taxon>
        <taxon>eudicotyledons</taxon>
        <taxon>Gunneridae</taxon>
        <taxon>Pentapetalae</taxon>
        <taxon>rosids</taxon>
        <taxon>malvids</taxon>
        <taxon>Sapindales</taxon>
        <taxon>Sapindaceae</taxon>
        <taxon>Hippocastanoideae</taxon>
        <taxon>Acereae</taxon>
        <taxon>Acer</taxon>
    </lineage>
</organism>
<proteinExistence type="inferred from homology"/>
<dbReference type="Gene3D" id="3.10.590.10">
    <property type="entry name" value="ph1033 like domains"/>
    <property type="match status" value="1"/>
</dbReference>
<dbReference type="PANTHER" id="PTHR12357:SF92">
    <property type="entry name" value="YTH DOMAIN-CONTAINING FAMILY PROTEIN"/>
    <property type="match status" value="1"/>
</dbReference>
<dbReference type="Pfam" id="PF04146">
    <property type="entry name" value="YTH"/>
    <property type="match status" value="1"/>
</dbReference>
<dbReference type="Proteomes" id="UP001064489">
    <property type="component" value="Chromosome 1"/>
</dbReference>
<name>A0AAD5P469_ACENE</name>
<dbReference type="EMBL" id="JAJSOW010000003">
    <property type="protein sequence ID" value="KAI9196601.1"/>
    <property type="molecule type" value="Genomic_DNA"/>
</dbReference>
<comment type="similarity">
    <text evidence="1">Belongs to the YTHDF family.</text>
</comment>
<sequence>MTLDAPLIKMASYYPIHIMIGMHVILNPSQQQLFNNIMKHTTNLRHILIGNFISSWPNFIRRLYLPIQGAGSYPHLTTQLKQFDSIAMYNEGASEFIDQGLYYPTATNYGFRITGEWEDHHKVFGVDGPDFQYAGTQTESLPYVYYTPSYGFAQSPYNPYNPYIPGAVIGVDGPFVGAQQYYTIPPYQDPASSPAYVPVAIQPDMIANSLPEPLLNTGESISIRSDGRGLKHNLASASAAFTAIPPKPATNQKNSLIRASEGSRARASVGASKQAMMNGLVPSVSSSTSASSHVIQSRIASGSIQRIDDVTGGKVPSQRNQLKVALPNCNSFPDFGSSAHGRYTADKLRPKVGVGRAQNNLNGTPDLFMLGEQNRGPRTNKSKDQLAVKAYTTKAGVTDAQGNIIIYTDQYNKEDFSVDYVDAKFFVIKSYSEDDVHKSIKYGVWSSTSHGNNKLQTAYENGQKIAVGKPKGCPIFLFFSVNASSQFCGVAEMIGPVDFYKDMDFWQQDKWSGSFPVKWHIIKDVPNTCFRHIILENNENKPVTNSRDTQELVKNKNTPAADKSSSNTDVANSSTRNENIEQAVVEAKDDVMPTLNVGSLAINPKLAESDPLSESCTTVPKSEKVDVFTVGSMPIKVNGFAESSGVLTIGTIPLQPKTLQLDRAGSSAKNQSQNYNSKFYTENSWLLCWSIFGIVVSSPADCCKPECTILDKSNRLWEN</sequence>
<comment type="function">
    <text evidence="1">Specifically recognizes and binds N6-methyladenosine (m6A)-containing RNAs, and regulates mRNA stability. M6A is a modification present at internal sites of mRNAs and some non-coding RNAs and plays a role in mRNA stability and processing.</text>
</comment>
<evidence type="ECO:0000259" key="3">
    <source>
        <dbReference type="PROSITE" id="PS50882"/>
    </source>
</evidence>
<feature type="compositionally biased region" description="Polar residues" evidence="2">
    <location>
        <begin position="555"/>
        <end position="577"/>
    </location>
</feature>
<dbReference type="PROSITE" id="PS50882">
    <property type="entry name" value="YTH"/>
    <property type="match status" value="1"/>
</dbReference>
<dbReference type="CDD" id="cd21134">
    <property type="entry name" value="YTH"/>
    <property type="match status" value="1"/>
</dbReference>
<dbReference type="InterPro" id="IPR045168">
    <property type="entry name" value="YTH_prot"/>
</dbReference>
<dbReference type="GO" id="GO:1990247">
    <property type="term" value="F:N6-methyladenosine-containing RNA reader activity"/>
    <property type="evidence" value="ECO:0007669"/>
    <property type="project" value="UniProtKB-UniRule"/>
</dbReference>
<dbReference type="PANTHER" id="PTHR12357">
    <property type="entry name" value="YTH YT521-B HOMOLOGY DOMAIN-CONTAINING"/>
    <property type="match status" value="1"/>
</dbReference>
<feature type="region of interest" description="Disordered" evidence="2">
    <location>
        <begin position="541"/>
        <end position="577"/>
    </location>
</feature>
<dbReference type="GO" id="GO:0005737">
    <property type="term" value="C:cytoplasm"/>
    <property type="evidence" value="ECO:0007669"/>
    <property type="project" value="TreeGrafter"/>
</dbReference>
<evidence type="ECO:0000313" key="4">
    <source>
        <dbReference type="EMBL" id="KAI9196601.1"/>
    </source>
</evidence>
<reference evidence="4" key="1">
    <citation type="journal article" date="2022" name="Plant J.">
        <title>Strategies of tolerance reflected in two North American maple genomes.</title>
        <authorList>
            <person name="McEvoy S.L."/>
            <person name="Sezen U.U."/>
            <person name="Trouern-Trend A."/>
            <person name="McMahon S.M."/>
            <person name="Schaberg P.G."/>
            <person name="Yang J."/>
            <person name="Wegrzyn J.L."/>
            <person name="Swenson N.G."/>
        </authorList>
    </citation>
    <scope>NUCLEOTIDE SEQUENCE</scope>
    <source>
        <strain evidence="4">91603</strain>
    </source>
</reference>
<evidence type="ECO:0000313" key="5">
    <source>
        <dbReference type="Proteomes" id="UP001064489"/>
    </source>
</evidence>
<evidence type="ECO:0000256" key="1">
    <source>
        <dbReference type="RuleBase" id="RU369095"/>
    </source>
</evidence>
<comment type="caution">
    <text evidence="4">The sequence shown here is derived from an EMBL/GenBank/DDBJ whole genome shotgun (WGS) entry which is preliminary data.</text>
</comment>
<dbReference type="GO" id="GO:0061157">
    <property type="term" value="P:mRNA destabilization"/>
    <property type="evidence" value="ECO:0007669"/>
    <property type="project" value="TreeGrafter"/>
</dbReference>
<evidence type="ECO:0000256" key="2">
    <source>
        <dbReference type="SAM" id="MobiDB-lite"/>
    </source>
</evidence>
<reference evidence="4" key="2">
    <citation type="submission" date="2023-02" db="EMBL/GenBank/DDBJ databases">
        <authorList>
            <person name="Swenson N.G."/>
            <person name="Wegrzyn J.L."/>
            <person name="Mcevoy S.L."/>
        </authorList>
    </citation>
    <scope>NUCLEOTIDE SEQUENCE</scope>
    <source>
        <strain evidence="4">91603</strain>
        <tissue evidence="4">Leaf</tissue>
    </source>
</reference>